<dbReference type="EMBL" id="CP088295">
    <property type="protein sequence ID" value="UUY02200.1"/>
    <property type="molecule type" value="Genomic_DNA"/>
</dbReference>
<reference evidence="6" key="1">
    <citation type="submission" date="2021-11" db="EMBL/GenBank/DDBJ databases">
        <title>Cultivation dependent microbiological survey of springs from the worlds oldest radium mine currently devoted to the extraction of radon-saturated water.</title>
        <authorList>
            <person name="Kapinusova G."/>
            <person name="Smrhova T."/>
            <person name="Strejcek M."/>
            <person name="Suman J."/>
            <person name="Jani K."/>
            <person name="Pajer P."/>
            <person name="Uhlik O."/>
        </authorList>
    </citation>
    <scope>NUCLEOTIDE SEQUENCE [LARGE SCALE GENOMIC DNA]</scope>
    <source>
        <strain evidence="6">J379</strain>
    </source>
</reference>
<dbReference type="NCBIfam" id="NF033788">
    <property type="entry name" value="HTH_metalloreg"/>
    <property type="match status" value="1"/>
</dbReference>
<evidence type="ECO:0000256" key="1">
    <source>
        <dbReference type="ARBA" id="ARBA00023015"/>
    </source>
</evidence>
<evidence type="ECO:0000256" key="2">
    <source>
        <dbReference type="ARBA" id="ARBA00023125"/>
    </source>
</evidence>
<keyword evidence="2" id="KW-0238">DNA-binding</keyword>
<keyword evidence="1" id="KW-0805">Transcription regulation</keyword>
<evidence type="ECO:0000313" key="6">
    <source>
        <dbReference type="Proteomes" id="UP001058860"/>
    </source>
</evidence>
<organism evidence="5 6">
    <name type="scientific">Svornostia abyssi</name>
    <dbReference type="NCBI Taxonomy" id="2898438"/>
    <lineage>
        <taxon>Bacteria</taxon>
        <taxon>Bacillati</taxon>
        <taxon>Actinomycetota</taxon>
        <taxon>Thermoleophilia</taxon>
        <taxon>Solirubrobacterales</taxon>
        <taxon>Baekduiaceae</taxon>
        <taxon>Svornostia</taxon>
    </lineage>
</organism>
<name>A0ABY5PCG6_9ACTN</name>
<sequence>MDAIALRTVLFHGLSDPSRQRIISLLRRRSARVTDVVAATGLSQPNASTHLACLWECGLAERDRRGREVHYSLADGVDELLAVADALLDRAGERIESCPNYGRGRRRDAA</sequence>
<gene>
    <name evidence="5" type="ORF">LRS13_15940</name>
</gene>
<dbReference type="PANTHER" id="PTHR43132:SF2">
    <property type="entry name" value="ARSENICAL RESISTANCE OPERON REPRESSOR ARSR-RELATED"/>
    <property type="match status" value="1"/>
</dbReference>
<evidence type="ECO:0000313" key="5">
    <source>
        <dbReference type="EMBL" id="UUY02200.1"/>
    </source>
</evidence>
<dbReference type="CDD" id="cd00090">
    <property type="entry name" value="HTH_ARSR"/>
    <property type="match status" value="1"/>
</dbReference>
<evidence type="ECO:0000256" key="3">
    <source>
        <dbReference type="ARBA" id="ARBA00023163"/>
    </source>
</evidence>
<dbReference type="InterPro" id="IPR036388">
    <property type="entry name" value="WH-like_DNA-bd_sf"/>
</dbReference>
<dbReference type="Pfam" id="PF01022">
    <property type="entry name" value="HTH_5"/>
    <property type="match status" value="1"/>
</dbReference>
<dbReference type="InterPro" id="IPR001845">
    <property type="entry name" value="HTH_ArsR_DNA-bd_dom"/>
</dbReference>
<dbReference type="PRINTS" id="PR00778">
    <property type="entry name" value="HTHARSR"/>
</dbReference>
<dbReference type="InterPro" id="IPR036390">
    <property type="entry name" value="WH_DNA-bd_sf"/>
</dbReference>
<dbReference type="SMART" id="SM00418">
    <property type="entry name" value="HTH_ARSR"/>
    <property type="match status" value="1"/>
</dbReference>
<keyword evidence="6" id="KW-1185">Reference proteome</keyword>
<dbReference type="RefSeq" id="WP_353862732.1">
    <property type="nucleotide sequence ID" value="NZ_CP088295.1"/>
</dbReference>
<feature type="domain" description="HTH arsR-type" evidence="4">
    <location>
        <begin position="9"/>
        <end position="86"/>
    </location>
</feature>
<protein>
    <submittedName>
        <fullName evidence="5">Metalloregulator ArsR/SmtB family transcription factor</fullName>
    </submittedName>
</protein>
<evidence type="ECO:0000259" key="4">
    <source>
        <dbReference type="SMART" id="SM00418"/>
    </source>
</evidence>
<dbReference type="Gene3D" id="1.10.10.10">
    <property type="entry name" value="Winged helix-like DNA-binding domain superfamily/Winged helix DNA-binding domain"/>
    <property type="match status" value="1"/>
</dbReference>
<dbReference type="Proteomes" id="UP001058860">
    <property type="component" value="Chromosome"/>
</dbReference>
<dbReference type="PANTHER" id="PTHR43132">
    <property type="entry name" value="ARSENICAL RESISTANCE OPERON REPRESSOR ARSR-RELATED"/>
    <property type="match status" value="1"/>
</dbReference>
<dbReference type="SUPFAM" id="SSF46785">
    <property type="entry name" value="Winged helix' DNA-binding domain"/>
    <property type="match status" value="1"/>
</dbReference>
<proteinExistence type="predicted"/>
<dbReference type="InterPro" id="IPR051011">
    <property type="entry name" value="Metal_resp_trans_reg"/>
</dbReference>
<accession>A0ABY5PCG6</accession>
<dbReference type="InterPro" id="IPR011991">
    <property type="entry name" value="ArsR-like_HTH"/>
</dbReference>
<keyword evidence="3" id="KW-0804">Transcription</keyword>